<feature type="domain" description="Indole-3-glycerol phosphate synthase" evidence="10">
    <location>
        <begin position="5"/>
        <end position="256"/>
    </location>
</feature>
<evidence type="ECO:0000256" key="5">
    <source>
        <dbReference type="ARBA" id="ARBA00022793"/>
    </source>
</evidence>
<dbReference type="UniPathway" id="UPA00035">
    <property type="reaction ID" value="UER00043"/>
</dbReference>
<dbReference type="HAMAP" id="MF_00134_A">
    <property type="entry name" value="IGPS_A"/>
    <property type="match status" value="1"/>
</dbReference>
<evidence type="ECO:0000256" key="7">
    <source>
        <dbReference type="ARBA" id="ARBA00023141"/>
    </source>
</evidence>
<keyword evidence="5 9" id="KW-0210">Decarboxylase</keyword>
<dbReference type="CDD" id="cd00331">
    <property type="entry name" value="IGPS"/>
    <property type="match status" value="1"/>
</dbReference>
<dbReference type="EMBL" id="CP061538">
    <property type="protein sequence ID" value="QNV39116.1"/>
    <property type="molecule type" value="Genomic_DNA"/>
</dbReference>
<evidence type="ECO:0000256" key="8">
    <source>
        <dbReference type="ARBA" id="ARBA00023239"/>
    </source>
</evidence>
<dbReference type="InterPro" id="IPR013798">
    <property type="entry name" value="Indole-3-glycerol_P_synth_dom"/>
</dbReference>
<evidence type="ECO:0000256" key="6">
    <source>
        <dbReference type="ARBA" id="ARBA00022822"/>
    </source>
</evidence>
<protein>
    <recommendedName>
        <fullName evidence="9">Indole-3-glycerol phosphate synthase</fullName>
        <shortName evidence="9">IGPS</shortName>
        <ecNumber evidence="9">4.1.1.48</ecNumber>
    </recommendedName>
</protein>
<dbReference type="EC" id="4.1.1.48" evidence="9"/>
<dbReference type="KEGG" id="rama:IDM48_06725"/>
<gene>
    <name evidence="9 11" type="primary">trpC</name>
    <name evidence="11" type="ORF">IDM48_06725</name>
</gene>
<dbReference type="Pfam" id="PF00218">
    <property type="entry name" value="IGPS"/>
    <property type="match status" value="1"/>
</dbReference>
<keyword evidence="12" id="KW-1185">Reference proteome</keyword>
<dbReference type="Gene3D" id="3.20.20.70">
    <property type="entry name" value="Aldolase class I"/>
    <property type="match status" value="1"/>
</dbReference>
<dbReference type="InterPro" id="IPR011060">
    <property type="entry name" value="RibuloseP-bd_barrel"/>
</dbReference>
<dbReference type="RefSeq" id="WP_190616624.1">
    <property type="nucleotide sequence ID" value="NZ_CP061538.1"/>
</dbReference>
<comment type="pathway">
    <text evidence="2 9">Amino-acid biosynthesis; L-tryptophan biosynthesis; L-tryptophan from chorismate: step 4/5.</text>
</comment>
<dbReference type="PANTHER" id="PTHR22854">
    <property type="entry name" value="TRYPTOPHAN BIOSYNTHESIS PROTEIN"/>
    <property type="match status" value="1"/>
</dbReference>
<dbReference type="InterPro" id="IPR013785">
    <property type="entry name" value="Aldolase_TIM"/>
</dbReference>
<evidence type="ECO:0000256" key="4">
    <source>
        <dbReference type="ARBA" id="ARBA00022605"/>
    </source>
</evidence>
<dbReference type="NCBIfam" id="NF001377">
    <property type="entry name" value="PRK00278.2-4"/>
    <property type="match status" value="1"/>
</dbReference>
<evidence type="ECO:0000313" key="12">
    <source>
        <dbReference type="Proteomes" id="UP000516421"/>
    </source>
</evidence>
<proteinExistence type="inferred from homology"/>
<keyword evidence="6 9" id="KW-0822">Tryptophan biosynthesis</keyword>
<dbReference type="GO" id="GO:0004425">
    <property type="term" value="F:indole-3-glycerol-phosphate synthase activity"/>
    <property type="evidence" value="ECO:0007669"/>
    <property type="project" value="UniProtKB-UniRule"/>
</dbReference>
<name>A0A7H2BHH0_9MICC</name>
<dbReference type="HAMAP" id="MF_00134_B">
    <property type="entry name" value="IGPS_B"/>
    <property type="match status" value="1"/>
</dbReference>
<dbReference type="GO" id="GO:0004640">
    <property type="term" value="F:phosphoribosylanthranilate isomerase activity"/>
    <property type="evidence" value="ECO:0007669"/>
    <property type="project" value="TreeGrafter"/>
</dbReference>
<accession>A0A7H2BHH0</accession>
<dbReference type="InterPro" id="IPR045186">
    <property type="entry name" value="Indole-3-glycerol_P_synth"/>
</dbReference>
<dbReference type="AlphaFoldDB" id="A0A7H2BHH0"/>
<evidence type="ECO:0000313" key="11">
    <source>
        <dbReference type="EMBL" id="QNV39116.1"/>
    </source>
</evidence>
<evidence type="ECO:0000256" key="2">
    <source>
        <dbReference type="ARBA" id="ARBA00004696"/>
    </source>
</evidence>
<keyword evidence="8 9" id="KW-0456">Lyase</keyword>
<evidence type="ECO:0000256" key="9">
    <source>
        <dbReference type="HAMAP-Rule" id="MF_00134"/>
    </source>
</evidence>
<dbReference type="PROSITE" id="PS00614">
    <property type="entry name" value="IGPS"/>
    <property type="match status" value="1"/>
</dbReference>
<evidence type="ECO:0000259" key="10">
    <source>
        <dbReference type="Pfam" id="PF00218"/>
    </source>
</evidence>
<dbReference type="SUPFAM" id="SSF51366">
    <property type="entry name" value="Ribulose-phoshate binding barrel"/>
    <property type="match status" value="1"/>
</dbReference>
<comment type="catalytic activity">
    <reaction evidence="1 9">
        <text>1-(2-carboxyphenylamino)-1-deoxy-D-ribulose 5-phosphate + H(+) = (1S,2R)-1-C-(indol-3-yl)glycerol 3-phosphate + CO2 + H2O</text>
        <dbReference type="Rhea" id="RHEA:23476"/>
        <dbReference type="ChEBI" id="CHEBI:15377"/>
        <dbReference type="ChEBI" id="CHEBI:15378"/>
        <dbReference type="ChEBI" id="CHEBI:16526"/>
        <dbReference type="ChEBI" id="CHEBI:58613"/>
        <dbReference type="ChEBI" id="CHEBI:58866"/>
        <dbReference type="EC" id="4.1.1.48"/>
    </reaction>
</comment>
<dbReference type="InterPro" id="IPR001468">
    <property type="entry name" value="Indole-3-GlycerolPSynthase_CS"/>
</dbReference>
<keyword evidence="7 9" id="KW-0057">Aromatic amino acid biosynthesis</keyword>
<dbReference type="GO" id="GO:0000162">
    <property type="term" value="P:L-tryptophan biosynthetic process"/>
    <property type="evidence" value="ECO:0007669"/>
    <property type="project" value="UniProtKB-UniRule"/>
</dbReference>
<dbReference type="NCBIfam" id="NF001369">
    <property type="entry name" value="PRK00278.1-1"/>
    <property type="match status" value="1"/>
</dbReference>
<sequence>MTTVLDDIIVGVRQDMDERKAQVPLEEMKEKAAHAPAALDALAALRGASEDTLEVISEVKRSSPSKGALSDIPDPADLAAAYEAGGAAAISVLTEQRRFKGSLADLKAVRERVSIPVLRKDFTVDEYQIYEARAYGADLVLLIVAALDDETLQRFLDLTHELGMSALVETHTPEEIERAKAVGARIVGVNVRNLKTLEVDNSNFEKLAHLLPEDAVTIAESGVLSAQEVADYASHGAQAILVGEALVQSGEPTETVQLFRETGQRARHEFLNHLKN</sequence>
<dbReference type="PANTHER" id="PTHR22854:SF2">
    <property type="entry name" value="INDOLE-3-GLYCEROL-PHOSPHATE SYNTHASE"/>
    <property type="match status" value="1"/>
</dbReference>
<dbReference type="Proteomes" id="UP000516421">
    <property type="component" value="Chromosome"/>
</dbReference>
<evidence type="ECO:0000256" key="3">
    <source>
        <dbReference type="ARBA" id="ARBA00008737"/>
    </source>
</evidence>
<evidence type="ECO:0000256" key="1">
    <source>
        <dbReference type="ARBA" id="ARBA00001633"/>
    </source>
</evidence>
<keyword evidence="4 9" id="KW-0028">Amino-acid biosynthesis</keyword>
<dbReference type="FunFam" id="3.20.20.70:FF:000024">
    <property type="entry name" value="Indole-3-glycerol phosphate synthase"/>
    <property type="match status" value="1"/>
</dbReference>
<organism evidence="11 12">
    <name type="scientific">Rothia amarae</name>
    <dbReference type="NCBI Taxonomy" id="169480"/>
    <lineage>
        <taxon>Bacteria</taxon>
        <taxon>Bacillati</taxon>
        <taxon>Actinomycetota</taxon>
        <taxon>Actinomycetes</taxon>
        <taxon>Micrococcales</taxon>
        <taxon>Micrococcaceae</taxon>
        <taxon>Rothia</taxon>
    </lineage>
</organism>
<comment type="similarity">
    <text evidence="3 9">Belongs to the TrpC family.</text>
</comment>
<reference evidence="11 12" key="1">
    <citation type="submission" date="2020-09" db="EMBL/GenBank/DDBJ databases">
        <title>Investigation of environmental microbe.</title>
        <authorList>
            <person name="Ou Y."/>
            <person name="Kang Q."/>
        </authorList>
    </citation>
    <scope>NUCLEOTIDE SEQUENCE [LARGE SCALE GENOMIC DNA]</scope>
    <source>
        <strain evidence="11 12">KJZ-9</strain>
    </source>
</reference>